<dbReference type="PANTHER" id="PTHR11226">
    <property type="entry name" value="UDP-GLUCOSE GLYCOPROTEIN:GLUCOSYLTRANSFERASE"/>
    <property type="match status" value="1"/>
</dbReference>
<dbReference type="UniPathway" id="UPA00378"/>
<dbReference type="InterPro" id="IPR040525">
    <property type="entry name" value="UGGT_TRXL_4"/>
</dbReference>
<keyword evidence="7" id="KW-0732">Signal</keyword>
<dbReference type="SUPFAM" id="SSF54768">
    <property type="entry name" value="dsRNA-binding domain-like"/>
    <property type="match status" value="1"/>
</dbReference>
<dbReference type="GO" id="GO:0036503">
    <property type="term" value="P:ERAD pathway"/>
    <property type="evidence" value="ECO:0007669"/>
    <property type="project" value="TreeGrafter"/>
</dbReference>
<dbReference type="Pfam" id="PF04098">
    <property type="entry name" value="Rad52_Rad22"/>
    <property type="match status" value="1"/>
</dbReference>
<evidence type="ECO:0000256" key="1">
    <source>
        <dbReference type="ARBA" id="ARBA00001913"/>
    </source>
</evidence>
<feature type="compositionally biased region" description="Pro residues" evidence="13">
    <location>
        <begin position="246"/>
        <end position="258"/>
    </location>
</feature>
<evidence type="ECO:0000256" key="10">
    <source>
        <dbReference type="ARBA" id="ARBA00023172"/>
    </source>
</evidence>
<evidence type="ECO:0000256" key="7">
    <source>
        <dbReference type="ARBA" id="ARBA00022729"/>
    </source>
</evidence>
<dbReference type="Pfam" id="PF18404">
    <property type="entry name" value="Glyco_transf_24"/>
    <property type="match status" value="1"/>
</dbReference>
<dbReference type="PANTHER" id="PTHR11226:SF0">
    <property type="entry name" value="UDP-GLUCOSE:GLYCOPROTEIN GLUCOSYLTRANSFERASE"/>
    <property type="match status" value="1"/>
</dbReference>
<dbReference type="GO" id="GO:0000724">
    <property type="term" value="P:double-strand break repair via homologous recombination"/>
    <property type="evidence" value="ECO:0007669"/>
    <property type="project" value="UniProtKB-ARBA"/>
</dbReference>
<comment type="similarity">
    <text evidence="4">Belongs to the glycosyltransferase 8 family.</text>
</comment>
<evidence type="ECO:0000256" key="4">
    <source>
        <dbReference type="ARBA" id="ARBA00006351"/>
    </source>
</evidence>
<dbReference type="InterPro" id="IPR040497">
    <property type="entry name" value="Glyco_transf_24"/>
</dbReference>
<comment type="similarity">
    <text evidence="5">Belongs to the RAD52 family.</text>
</comment>
<keyword evidence="11" id="KW-0325">Glycoprotein</keyword>
<proteinExistence type="inferred from homology"/>
<dbReference type="CDD" id="cd06432">
    <property type="entry name" value="GT8_HUGT1_C_like"/>
    <property type="match status" value="1"/>
</dbReference>
<feature type="region of interest" description="Disordered" evidence="13">
    <location>
        <begin position="481"/>
        <end position="547"/>
    </location>
</feature>
<feature type="domain" description="UGGT thioredoxin-like" evidence="15">
    <location>
        <begin position="901"/>
        <end position="1022"/>
    </location>
</feature>
<dbReference type="Pfam" id="PF18402">
    <property type="entry name" value="Thioredoxin_14"/>
    <property type="match status" value="1"/>
</dbReference>
<sequence>MANWLGEDPPGPWQSPHARTMYREPTHAAPAYPTRTFAPSESIPPSAAVYTPNSVTGMSEEVQERHAKMQALLNKSLGPEHITNRPGGGGTKLSYLEGWRAINIANEVFGYNGWFTDIKYLEADFIDYNPETARYNMGVTAIVRVRLQDGASHEDIGYGKLENAKSKADGLDKCKKEAVTDALKRALRHFGKLLGNCLYDKSYLQTMANMKASKAKFDFNSIYNPERDNYQHFPPRASTSAVPASAMPPPALPAQRPPQPRKDLPQPPAHPPHLAQQVQRASTVAASHAPQTPASHAAAQSKPPPHRSKTIATPVPDPHDRAGAQTSTEFAFSSEDEKMYAEMPLPDGTGGDASMMGGGMGRLHHEGDSGYGEMEGLADSSFVSTVLKDENHRPYPLAPAHYPPQQQPRKSSSPEQQLNPPSIIPQDAARPAHLEDKRRAALQRLEEKNRKKLAEAQGQALGAQGAAFASAAHMLKPSAVGRSGTAGAAPAGGMAIPDLGNARPPSLRPPQVPSRNNSLQRSTTAATHAHHAAVNGASGPTPRVAGSLPQLDVGAGIVKAAGGALGVSGMVSASPPRPVAGTHGTGGEGLPGGFVSARGVKRALGEVGETTALEAPHEFFHFLSFLSSNPHSHHFLRAGTLLPQSLRVANDLARQGINPIFAPEGTLQPNETYALLDAAAGRSLLFRSKGLRESMQMSMANREVSAIIEGMRGLWEEWETVVPVREGEAEFWEIVGKDEKGGKKPIKVPSNVRSIHPQRYSFDHISPHRDEPHLPRFVFWANPTSPSFQRLFTFLYSLSAPKAIPISNPKGLSPQSAPAAHAAPHPPRLQFILRWKPSSAAHRAQKKLVMSGYGATLDIKRSEYLAIDDRVTSPAAAGGKLADAGSSKEPVLEIEGDMPPKMEPVKKGDVAELAIRTAQFILASEQPLKTFVDFTSAFPRLASHLPTLVPDLDPHLISEVSTNQMSSVLAARPSFFLNGVPLTEAEVDPFALLRLMRKERKHIVNLLSLSIHMTGKEARDILIGGSPRGPSSSRDRIGVDALGELYDSTDRDEGGQVILWWNDLEKDRRYKSWSKSVRELLRPVYPGSMNTVARNLNNIVFVLDLTQPEALSLVVGQIRQFVGRGIPVRFGIVPIVGSSSEDKSLQTLMAQVTWYLTDAIGRAPTMQFLATLLKASSEAPISEDLLQRAYVQLAATASHVDGGPLDRFAELRHYGIGKRAGGSHSRLTKTREYLKRLGVPLASATVTGNSRGAFFMNGGYFPIDDASRARPLRSAQADFLPTRQDFTQNLQRTLSLHTQYLAQEVYLRSLTDDIDASSFFADLPTTYKRRNPYIFPSPETNPLKIVNLVDALDGVHRGWVHSFYIEGTSGLTNETTGHDIEDPAAVATIYVITDLNEPAGAGLAVAALKLADRTTTVRISFVHNPADPFAELHPWALSRSLFALQKDHQLADILPDELIDYVDLNLDKSGPAKGDGRDWPEDNPLRAILAEGVKDKMAGDADLFWDEVQWFRYKLGFKAGESGIVINGRVIGPLPADSFGQADFNTLLAYEMEKRIKPVVATIDSTPVLKEDFDRLKRSHIYNVATSIVGAAHLPDPAAGIFGNGPVERRRDHLGLAANHCAIIGEREMGALFEVAIVIDPASELAQRWAPIIHTLSQLNSTHVRLYLNPSLHVTEVPIRRFYQYSFNSTLTFDQSTGQEVQPAIQFDEIPEDVLLTFGIDTQQSWLAFPKHSIHDLDNVRLADLPAWSKASGVEAVFELEALLVEGHARDMPSSRPPRGLQLELRRGGTNASEQHQRVDTTVMANLGYLQFKASPGAWQLDIRPGRSSEVFELESIGADGWKSGPINKTGTTFVVSTLEGLTLYPRFVRKPGHALTELLDESADAVASARTAAADLFERIKSMIPFLAPKTGNDLVSTGKKAEINVFTVASGLLYERMALLMVVSVLRHTKSSVKFWFIQNFLSPSFKAFIPHMAREYGFDYELVTYKWPHWLRAQKEKQRTIWGYKILFLDVLFPLELDRVIFVDSDQIVRADLKELVDLDLHGAPYWKNHLKGNPYHISALYVVDLDRFRQIAAGDRLRQQYQALSADPHSLANLDQDLPNNMQETIPIYTLGREWLWCETWCSDESLAQAKTIDLCNNPLTHEPKLQRAKRLIPEWLEYDAEVSAFARRVASGQDGGDTAASVFRDRADELEQAVQQAKEREEFVEEQQQARGESGEGDLPHRQVKDEL</sequence>
<evidence type="ECO:0000256" key="2">
    <source>
        <dbReference type="ARBA" id="ARBA00004319"/>
    </source>
</evidence>
<gene>
    <name evidence="19" type="ORF">Rt10032_c03g1250</name>
</gene>
<evidence type="ECO:0000256" key="12">
    <source>
        <dbReference type="ARBA" id="ARBA00023204"/>
    </source>
</evidence>
<name>A0A511KA22_RHOTO</name>
<accession>A0A511KA22</accession>
<feature type="compositionally biased region" description="Low complexity" evidence="13">
    <location>
        <begin position="407"/>
        <end position="417"/>
    </location>
</feature>
<dbReference type="Pfam" id="PF18401">
    <property type="entry name" value="Thioredoxin_13"/>
    <property type="match status" value="1"/>
</dbReference>
<feature type="region of interest" description="Disordered" evidence="13">
    <location>
        <begin position="228"/>
        <end position="323"/>
    </location>
</feature>
<evidence type="ECO:0000256" key="9">
    <source>
        <dbReference type="ARBA" id="ARBA00022824"/>
    </source>
</evidence>
<comment type="caution">
    <text evidence="19">The sequence shown here is derived from an EMBL/GenBank/DDBJ whole genome shotgun (WGS) entry which is preliminary data.</text>
</comment>
<feature type="compositionally biased region" description="Polar residues" evidence="13">
    <location>
        <begin position="278"/>
        <end position="294"/>
    </location>
</feature>
<evidence type="ECO:0000313" key="19">
    <source>
        <dbReference type="EMBL" id="GEM07233.1"/>
    </source>
</evidence>
<dbReference type="InterPro" id="IPR041247">
    <property type="entry name" value="Rad52_fam"/>
</dbReference>
<reference evidence="19 20" key="1">
    <citation type="submission" date="2019-07" db="EMBL/GenBank/DDBJ databases">
        <title>Rhodotorula toruloides NBRC10032 genome sequencing.</title>
        <authorList>
            <person name="Shida Y."/>
            <person name="Takaku H."/>
            <person name="Ogasawara W."/>
            <person name="Mori K."/>
        </authorList>
    </citation>
    <scope>NUCLEOTIDE SEQUENCE [LARGE SCALE GENOMIC DNA]</scope>
    <source>
        <strain evidence="19 20">NBRC10032</strain>
    </source>
</reference>
<feature type="compositionally biased region" description="Low complexity" evidence="13">
    <location>
        <begin position="481"/>
        <end position="495"/>
    </location>
</feature>
<dbReference type="Pfam" id="PF18403">
    <property type="entry name" value="Thioredoxin_15"/>
    <property type="match status" value="1"/>
</dbReference>
<dbReference type="GO" id="GO:0003980">
    <property type="term" value="F:UDP-glucose:glycoprotein glucosyltransferase activity"/>
    <property type="evidence" value="ECO:0007669"/>
    <property type="project" value="InterPro"/>
</dbReference>
<dbReference type="Pfam" id="PF06427">
    <property type="entry name" value="UDP-g_GGTase"/>
    <property type="match status" value="1"/>
</dbReference>
<keyword evidence="6 19" id="KW-0808">Transferase</keyword>
<evidence type="ECO:0000259" key="15">
    <source>
        <dbReference type="Pfam" id="PF18401"/>
    </source>
</evidence>
<keyword evidence="8" id="KW-0227">DNA damage</keyword>
<comment type="cofactor">
    <cofactor evidence="1">
        <name>Ca(2+)</name>
        <dbReference type="ChEBI" id="CHEBI:29108"/>
    </cofactor>
</comment>
<evidence type="ECO:0000259" key="17">
    <source>
        <dbReference type="Pfam" id="PF18403"/>
    </source>
</evidence>
<keyword evidence="10" id="KW-0233">DNA recombination</keyword>
<dbReference type="InterPro" id="IPR040693">
    <property type="entry name" value="UGGT_TRXL_1"/>
</dbReference>
<feature type="domain" description="UGGT thioredoxin-like" evidence="16">
    <location>
        <begin position="1046"/>
        <end position="1334"/>
    </location>
</feature>
<dbReference type="Proteomes" id="UP000321518">
    <property type="component" value="Unassembled WGS sequence"/>
</dbReference>
<dbReference type="EMBL" id="BJWK01000003">
    <property type="protein sequence ID" value="GEM07233.1"/>
    <property type="molecule type" value="Genomic_DNA"/>
</dbReference>
<dbReference type="SUPFAM" id="SSF53448">
    <property type="entry name" value="Nucleotide-diphospho-sugar transferases"/>
    <property type="match status" value="1"/>
</dbReference>
<feature type="region of interest" description="Disordered" evidence="13">
    <location>
        <begin position="392"/>
        <end position="432"/>
    </location>
</feature>
<keyword evidence="9" id="KW-0256">Endoplasmic reticulum</keyword>
<dbReference type="InterPro" id="IPR040692">
    <property type="entry name" value="UGGT_TRXL_3"/>
</dbReference>
<dbReference type="Pfam" id="PF18400">
    <property type="entry name" value="Thioredoxin_12"/>
    <property type="match status" value="1"/>
</dbReference>
<feature type="region of interest" description="Disordered" evidence="13">
    <location>
        <begin position="876"/>
        <end position="903"/>
    </location>
</feature>
<feature type="domain" description="Glucosyltransferase 24 catalytic" evidence="18">
    <location>
        <begin position="2049"/>
        <end position="2169"/>
    </location>
</feature>
<evidence type="ECO:0000259" key="18">
    <source>
        <dbReference type="Pfam" id="PF18404"/>
    </source>
</evidence>
<evidence type="ECO:0000256" key="5">
    <source>
        <dbReference type="ARBA" id="ARBA00006638"/>
    </source>
</evidence>
<comment type="pathway">
    <text evidence="3">Protein modification; protein glycosylation.</text>
</comment>
<evidence type="ECO:0000259" key="14">
    <source>
        <dbReference type="Pfam" id="PF18400"/>
    </source>
</evidence>
<organism evidence="19 20">
    <name type="scientific">Rhodotorula toruloides</name>
    <name type="common">Yeast</name>
    <name type="synonym">Rhodosporidium toruloides</name>
    <dbReference type="NCBI Taxonomy" id="5286"/>
    <lineage>
        <taxon>Eukaryota</taxon>
        <taxon>Fungi</taxon>
        <taxon>Dikarya</taxon>
        <taxon>Basidiomycota</taxon>
        <taxon>Pucciniomycotina</taxon>
        <taxon>Microbotryomycetes</taxon>
        <taxon>Sporidiobolales</taxon>
        <taxon>Sporidiobolaceae</taxon>
        <taxon>Rhodotorula</taxon>
    </lineage>
</organism>
<dbReference type="GO" id="GO:0018279">
    <property type="term" value="P:protein N-linked glycosylation via asparagine"/>
    <property type="evidence" value="ECO:0007669"/>
    <property type="project" value="TreeGrafter"/>
</dbReference>
<evidence type="ECO:0000256" key="11">
    <source>
        <dbReference type="ARBA" id="ARBA00023180"/>
    </source>
</evidence>
<evidence type="ECO:0000256" key="13">
    <source>
        <dbReference type="SAM" id="MobiDB-lite"/>
    </source>
</evidence>
<dbReference type="OrthoDB" id="27683at2759"/>
<keyword evidence="12" id="KW-0234">DNA repair</keyword>
<dbReference type="GO" id="GO:0051082">
    <property type="term" value="F:unfolded protein binding"/>
    <property type="evidence" value="ECO:0007669"/>
    <property type="project" value="TreeGrafter"/>
</dbReference>
<dbReference type="InterPro" id="IPR009448">
    <property type="entry name" value="UDP-g_GGtrans"/>
</dbReference>
<dbReference type="Gene3D" id="3.30.390.80">
    <property type="entry name" value="DNA repair protein Rad52/59/22"/>
    <property type="match status" value="1"/>
</dbReference>
<evidence type="ECO:0000256" key="8">
    <source>
        <dbReference type="ARBA" id="ARBA00022763"/>
    </source>
</evidence>
<feature type="domain" description="UDP-glucose:glycoprotein glucosyltransferase thioredoxin-like" evidence="17">
    <location>
        <begin position="1384"/>
        <end position="1589"/>
    </location>
</feature>
<dbReference type="FunFam" id="3.30.390.80:FF:000001">
    <property type="entry name" value="DNA repair protein RAD52 homolog"/>
    <property type="match status" value="1"/>
</dbReference>
<comment type="subcellular location">
    <subcellularLocation>
        <location evidence="2">Endoplasmic reticulum lumen</location>
    </subcellularLocation>
</comment>
<dbReference type="InterPro" id="IPR029044">
    <property type="entry name" value="Nucleotide-diphossugar_trans"/>
</dbReference>
<dbReference type="GO" id="GO:0005788">
    <property type="term" value="C:endoplasmic reticulum lumen"/>
    <property type="evidence" value="ECO:0007669"/>
    <property type="project" value="UniProtKB-SubCell"/>
</dbReference>
<protein>
    <submittedName>
        <fullName evidence="19">UDP-glucose:glycoprotein glucosyltransferase</fullName>
    </submittedName>
</protein>
<feature type="compositionally biased region" description="Basic and acidic residues" evidence="13">
    <location>
        <begin position="2223"/>
        <end position="2233"/>
    </location>
</feature>
<dbReference type="Gene3D" id="3.90.550.10">
    <property type="entry name" value="Spore Coat Polysaccharide Biosynthesis Protein SpsA, Chain A"/>
    <property type="match status" value="1"/>
</dbReference>
<feature type="compositionally biased region" description="Polar residues" evidence="13">
    <location>
        <begin position="513"/>
        <end position="522"/>
    </location>
</feature>
<evidence type="ECO:0000313" key="20">
    <source>
        <dbReference type="Proteomes" id="UP000321518"/>
    </source>
</evidence>
<feature type="domain" description="UGGT thioredoxin-like" evidence="14">
    <location>
        <begin position="605"/>
        <end position="799"/>
    </location>
</feature>
<dbReference type="InterPro" id="IPR040694">
    <property type="entry name" value="UGGT_TRXL_2"/>
</dbReference>
<evidence type="ECO:0000259" key="16">
    <source>
        <dbReference type="Pfam" id="PF18402"/>
    </source>
</evidence>
<evidence type="ECO:0000256" key="3">
    <source>
        <dbReference type="ARBA" id="ARBA00004922"/>
    </source>
</evidence>
<dbReference type="InterPro" id="IPR042525">
    <property type="entry name" value="Rad52_Rad59_Rad22_sf"/>
</dbReference>
<feature type="region of interest" description="Disordered" evidence="13">
    <location>
        <begin position="2195"/>
        <end position="2233"/>
    </location>
</feature>
<evidence type="ECO:0000256" key="6">
    <source>
        <dbReference type="ARBA" id="ARBA00022679"/>
    </source>
</evidence>
<dbReference type="GO" id="GO:0003697">
    <property type="term" value="F:single-stranded DNA binding"/>
    <property type="evidence" value="ECO:0007669"/>
    <property type="project" value="UniProtKB-ARBA"/>
</dbReference>